<dbReference type="GO" id="GO:0009289">
    <property type="term" value="C:pilus"/>
    <property type="evidence" value="ECO:0007669"/>
    <property type="project" value="InterPro"/>
</dbReference>
<evidence type="ECO:0000313" key="4">
    <source>
        <dbReference type="EMBL" id="PSJ36887.1"/>
    </source>
</evidence>
<evidence type="ECO:0008006" key="6">
    <source>
        <dbReference type="Google" id="ProtNLM"/>
    </source>
</evidence>
<dbReference type="Proteomes" id="UP000241167">
    <property type="component" value="Unassembled WGS sequence"/>
</dbReference>
<organism evidence="4 5">
    <name type="scientific">Allosphingosinicella deserti</name>
    <dbReference type="NCBI Taxonomy" id="2116704"/>
    <lineage>
        <taxon>Bacteria</taxon>
        <taxon>Pseudomonadati</taxon>
        <taxon>Pseudomonadota</taxon>
        <taxon>Alphaproteobacteria</taxon>
        <taxon>Sphingomonadales</taxon>
        <taxon>Sphingomonadaceae</taxon>
        <taxon>Allosphingosinicella</taxon>
    </lineage>
</organism>
<dbReference type="Pfam" id="PF07012">
    <property type="entry name" value="Curlin_rpt"/>
    <property type="match status" value="1"/>
</dbReference>
<evidence type="ECO:0000256" key="3">
    <source>
        <dbReference type="SAM" id="MobiDB-lite"/>
    </source>
</evidence>
<name>A0A2P7QFY2_9SPHN</name>
<evidence type="ECO:0000313" key="5">
    <source>
        <dbReference type="Proteomes" id="UP000241167"/>
    </source>
</evidence>
<reference evidence="4 5" key="1">
    <citation type="submission" date="2018-03" db="EMBL/GenBank/DDBJ databases">
        <title>The draft genome of Sphingosinicella sp. GL-C-18.</title>
        <authorList>
            <person name="Liu L."/>
            <person name="Li L."/>
            <person name="Liang L."/>
            <person name="Zhang X."/>
            <person name="Wang T."/>
        </authorList>
    </citation>
    <scope>NUCLEOTIDE SEQUENCE [LARGE SCALE GENOMIC DNA]</scope>
    <source>
        <strain evidence="4 5">GL-C-18</strain>
    </source>
</reference>
<evidence type="ECO:0000256" key="2">
    <source>
        <dbReference type="ARBA" id="ARBA00022729"/>
    </source>
</evidence>
<protein>
    <recommendedName>
        <fullName evidence="6">Curlin</fullName>
    </recommendedName>
</protein>
<dbReference type="GO" id="GO:0007155">
    <property type="term" value="P:cell adhesion"/>
    <property type="evidence" value="ECO:0007669"/>
    <property type="project" value="InterPro"/>
</dbReference>
<keyword evidence="2" id="KW-0732">Signal</keyword>
<dbReference type="AlphaFoldDB" id="A0A2P7QFY2"/>
<dbReference type="InterPro" id="IPR009742">
    <property type="entry name" value="Curlin_rpt"/>
</dbReference>
<gene>
    <name evidence="4" type="ORF">C7I55_24580</name>
</gene>
<keyword evidence="5" id="KW-1185">Reference proteome</keyword>
<feature type="region of interest" description="Disordered" evidence="3">
    <location>
        <begin position="1"/>
        <end position="23"/>
    </location>
</feature>
<sequence>MFPQRSAGRQQHRGRRQSGDNGASAVIIFGNNDSAYVDQLGERNTSYINQGASNALADVWQDGAENASGISQGEQSDAYVTQLGENGRSTITQTFGETATVKQTSLSVNAISTIVQNGAGHTAVVSQYSGDNSALVTQAGTGNTAS</sequence>
<proteinExistence type="inferred from homology"/>
<comment type="caution">
    <text evidence="4">The sequence shown here is derived from an EMBL/GenBank/DDBJ whole genome shotgun (WGS) entry which is preliminary data.</text>
</comment>
<dbReference type="EMBL" id="PXYI01000011">
    <property type="protein sequence ID" value="PSJ36887.1"/>
    <property type="molecule type" value="Genomic_DNA"/>
</dbReference>
<comment type="similarity">
    <text evidence="1">Belongs to the CsgA/CsgB family.</text>
</comment>
<accession>A0A2P7QFY2</accession>
<evidence type="ECO:0000256" key="1">
    <source>
        <dbReference type="ARBA" id="ARBA00009766"/>
    </source>
</evidence>